<evidence type="ECO:0000313" key="3">
    <source>
        <dbReference type="Proteomes" id="UP000285604"/>
    </source>
</evidence>
<dbReference type="Proteomes" id="UP000285604">
    <property type="component" value="Unassembled WGS sequence"/>
</dbReference>
<feature type="signal peptide" evidence="1">
    <location>
        <begin position="1"/>
        <end position="27"/>
    </location>
</feature>
<keyword evidence="1" id="KW-0732">Signal</keyword>
<comment type="caution">
    <text evidence="2">The sequence shown here is derived from an EMBL/GenBank/DDBJ whole genome shotgun (WGS) entry which is preliminary data.</text>
</comment>
<dbReference type="AlphaFoldDB" id="A0AA92UM58"/>
<name>A0AA92UM58_9BACT</name>
<dbReference type="PROSITE" id="PS51257">
    <property type="entry name" value="PROKAR_LIPOPROTEIN"/>
    <property type="match status" value="1"/>
</dbReference>
<gene>
    <name evidence="2" type="ORF">DXA63_11565</name>
</gene>
<accession>A0AA92UM58</accession>
<evidence type="ECO:0000313" key="2">
    <source>
        <dbReference type="EMBL" id="RGX92266.1"/>
    </source>
</evidence>
<organism evidence="2 3">
    <name type="scientific">Segatella copri</name>
    <dbReference type="NCBI Taxonomy" id="165179"/>
    <lineage>
        <taxon>Bacteria</taxon>
        <taxon>Pseudomonadati</taxon>
        <taxon>Bacteroidota</taxon>
        <taxon>Bacteroidia</taxon>
        <taxon>Bacteroidales</taxon>
        <taxon>Prevotellaceae</taxon>
        <taxon>Segatella</taxon>
    </lineage>
</organism>
<dbReference type="EMBL" id="QSCI01000059">
    <property type="protein sequence ID" value="RGX92266.1"/>
    <property type="molecule type" value="Genomic_DNA"/>
</dbReference>
<sequence>MKKIMNQYKGNVLKAMMMLFAMSFAFAGTATLSSCSSDDDPFFTVSEDDSPRILNTDLDDQKLDRKTKLNLEIKVTPVHYTTVTWLLDGTQIYEGTTIDQTLPLGDHELKIVATTTKNKTTSRTLKVTVIPAADDPALGTNASELWVAPGETTTIRNCKNLVDHVQKVLIAGKEAAFEVLDEGKALKVTAPSDLANGDYDITLVDGSGVEFPCGKIKVTTEPRPSMETTLWEGHHYVSWDLGDGDPNKSFNLITKDQVAKWKEGQTLRVYCSMKDDDKYHQIKLATNWWKDLTSPYEFGEGNVVKFVLTQDALDKIAAQDGFICVGHGYYVDKVTIE</sequence>
<proteinExistence type="predicted"/>
<protein>
    <submittedName>
        <fullName evidence="2">Uncharacterized protein</fullName>
    </submittedName>
</protein>
<reference evidence="2 3" key="1">
    <citation type="submission" date="2018-08" db="EMBL/GenBank/DDBJ databases">
        <title>A genome reference for cultivated species of the human gut microbiota.</title>
        <authorList>
            <person name="Zou Y."/>
            <person name="Xue W."/>
            <person name="Luo G."/>
        </authorList>
    </citation>
    <scope>NUCLEOTIDE SEQUENCE [LARGE SCALE GENOMIC DNA]</scope>
    <source>
        <strain evidence="2 3">OF03-3</strain>
    </source>
</reference>
<evidence type="ECO:0000256" key="1">
    <source>
        <dbReference type="SAM" id="SignalP"/>
    </source>
</evidence>
<feature type="chain" id="PRO_5041644580" evidence="1">
    <location>
        <begin position="28"/>
        <end position="337"/>
    </location>
</feature>